<keyword evidence="10 15" id="KW-1133">Transmembrane helix</keyword>
<evidence type="ECO:0000259" key="17">
    <source>
        <dbReference type="PROSITE" id="PS50885"/>
    </source>
</evidence>
<dbReference type="PANTHER" id="PTHR24421">
    <property type="entry name" value="NITRATE/NITRITE SENSOR PROTEIN NARX-RELATED"/>
    <property type="match status" value="1"/>
</dbReference>
<feature type="domain" description="Histidine kinase" evidence="16">
    <location>
        <begin position="154"/>
        <end position="350"/>
    </location>
</feature>
<keyword evidence="12 13" id="KW-0472">Membrane</keyword>
<evidence type="ECO:0000256" key="7">
    <source>
        <dbReference type="ARBA" id="ARBA00022741"/>
    </source>
</evidence>
<dbReference type="SUPFAM" id="SSF55874">
    <property type="entry name" value="ATPase domain of HSP90 chaperone/DNA topoisomerase II/histidine kinase"/>
    <property type="match status" value="1"/>
</dbReference>
<keyword evidence="5 13" id="KW-0808">Transferase</keyword>
<organism evidence="18 19">
    <name type="scientific">Oceanobacillus kimchii</name>
    <dbReference type="NCBI Taxonomy" id="746691"/>
    <lineage>
        <taxon>Bacteria</taxon>
        <taxon>Bacillati</taxon>
        <taxon>Bacillota</taxon>
        <taxon>Bacilli</taxon>
        <taxon>Bacillales</taxon>
        <taxon>Bacillaceae</taxon>
        <taxon>Oceanobacillus</taxon>
    </lineage>
</organism>
<evidence type="ECO:0000256" key="8">
    <source>
        <dbReference type="ARBA" id="ARBA00022777"/>
    </source>
</evidence>
<feature type="transmembrane region" description="Helical" evidence="15">
    <location>
        <begin position="48"/>
        <end position="68"/>
    </location>
</feature>
<dbReference type="Pfam" id="PF07730">
    <property type="entry name" value="HisKA_3"/>
    <property type="match status" value="1"/>
</dbReference>
<evidence type="ECO:0000256" key="11">
    <source>
        <dbReference type="ARBA" id="ARBA00023012"/>
    </source>
</evidence>
<evidence type="ECO:0000256" key="10">
    <source>
        <dbReference type="ARBA" id="ARBA00022989"/>
    </source>
</evidence>
<proteinExistence type="predicted"/>
<dbReference type="InterPro" id="IPR003594">
    <property type="entry name" value="HATPase_dom"/>
</dbReference>
<gene>
    <name evidence="18" type="primary">liaS</name>
    <name evidence="18" type="ORF">MACH08_13890</name>
</gene>
<dbReference type="EC" id="2.7.13.3" evidence="13"/>
<evidence type="ECO:0000256" key="3">
    <source>
        <dbReference type="ARBA" id="ARBA00022475"/>
    </source>
</evidence>
<keyword evidence="4" id="KW-0597">Phosphoprotein</keyword>
<comment type="caution">
    <text evidence="18">The sequence shown here is derived from an EMBL/GenBank/DDBJ whole genome shotgun (WGS) entry which is preliminary data.</text>
</comment>
<reference evidence="18 19" key="1">
    <citation type="submission" date="2023-02" db="EMBL/GenBank/DDBJ databases">
        <title>Oceanobacillus kimchii IFOP_LL358 isolated form Alexandrium catenella lab strain.</title>
        <authorList>
            <person name="Gajardo G."/>
            <person name="Ueki S."/>
            <person name="Maruyama F."/>
        </authorList>
    </citation>
    <scope>NUCLEOTIDE SEQUENCE [LARGE SCALE GENOMIC DNA]</scope>
    <source>
        <strain evidence="18 19">IFOP_LL358</strain>
    </source>
</reference>
<dbReference type="RefSeq" id="WP_017796293.1">
    <property type="nucleotide sequence ID" value="NZ_BSKO01000001.1"/>
</dbReference>
<dbReference type="PANTHER" id="PTHR24421:SF37">
    <property type="entry name" value="SENSOR HISTIDINE KINASE NARS"/>
    <property type="match status" value="1"/>
</dbReference>
<dbReference type="Gene3D" id="1.20.5.1930">
    <property type="match status" value="1"/>
</dbReference>
<dbReference type="InterPro" id="IPR003660">
    <property type="entry name" value="HAMP_dom"/>
</dbReference>
<evidence type="ECO:0000256" key="1">
    <source>
        <dbReference type="ARBA" id="ARBA00000085"/>
    </source>
</evidence>
<dbReference type="GO" id="GO:0016301">
    <property type="term" value="F:kinase activity"/>
    <property type="evidence" value="ECO:0007669"/>
    <property type="project" value="UniProtKB-KW"/>
</dbReference>
<keyword evidence="14" id="KW-0175">Coiled coil</keyword>
<evidence type="ECO:0000256" key="15">
    <source>
        <dbReference type="SAM" id="Phobius"/>
    </source>
</evidence>
<dbReference type="PROSITE" id="PS50885">
    <property type="entry name" value="HAMP"/>
    <property type="match status" value="1"/>
</dbReference>
<keyword evidence="6 15" id="KW-0812">Transmembrane</keyword>
<evidence type="ECO:0000259" key="16">
    <source>
        <dbReference type="PROSITE" id="PS50109"/>
    </source>
</evidence>
<sequence length="356" mass="40854">MHQRLKGIRFIFIRSHIFVLFLSSFILLSILLSVYVLFEPEWLTTKSVFLFIISHLLIGFPLAFYAGFNGNGNYLKTSFDAITLLIKQYANGNYQSSIQLLDNGDDEIHRAANSLNELGKKLQNQVKSLQKMADEKSELAKSAHKTAVIEERQRIARDLHDAVSQELFALAMLSEAAIKQLDLKPELAKTQMLEVSQSAHQAQTEMRALLLHLRPVYLSGESLVEGLHKLINELKQKSNLQFKLKLDDQLEMKETIEEHIFRIVQESLSNILRHANATEVYVEISKKSEEIFILIEDNGEGFDMAETDGKKTSYGLKTMKERSEEIGGTFTVRSNIDEGTYIQIRIPYEEERRRRM</sequence>
<evidence type="ECO:0000256" key="13">
    <source>
        <dbReference type="PIRNR" id="PIRNR037431"/>
    </source>
</evidence>
<evidence type="ECO:0000256" key="14">
    <source>
        <dbReference type="SAM" id="Coils"/>
    </source>
</evidence>
<dbReference type="Pfam" id="PF02518">
    <property type="entry name" value="HATPase_c"/>
    <property type="match status" value="1"/>
</dbReference>
<evidence type="ECO:0000256" key="4">
    <source>
        <dbReference type="ARBA" id="ARBA00022553"/>
    </source>
</evidence>
<dbReference type="Proteomes" id="UP001275436">
    <property type="component" value="Unassembled WGS sequence"/>
</dbReference>
<evidence type="ECO:0000256" key="2">
    <source>
        <dbReference type="ARBA" id="ARBA00004651"/>
    </source>
</evidence>
<dbReference type="InterPro" id="IPR036890">
    <property type="entry name" value="HATPase_C_sf"/>
</dbReference>
<keyword evidence="7 13" id="KW-0547">Nucleotide-binding</keyword>
<comment type="subcellular location">
    <subcellularLocation>
        <location evidence="2 13">Cell membrane</location>
        <topology evidence="2 13">Multi-pass membrane protein</topology>
    </subcellularLocation>
</comment>
<keyword evidence="19" id="KW-1185">Reference proteome</keyword>
<feature type="transmembrane region" description="Helical" evidence="15">
    <location>
        <begin position="12"/>
        <end position="36"/>
    </location>
</feature>
<dbReference type="CDD" id="cd16917">
    <property type="entry name" value="HATPase_UhpB-NarQ-NarX-like"/>
    <property type="match status" value="1"/>
</dbReference>
<evidence type="ECO:0000313" key="19">
    <source>
        <dbReference type="Proteomes" id="UP001275436"/>
    </source>
</evidence>
<evidence type="ECO:0000313" key="18">
    <source>
        <dbReference type="EMBL" id="GLO65605.1"/>
    </source>
</evidence>
<name>A0ABQ5TKF8_9BACI</name>
<evidence type="ECO:0000256" key="9">
    <source>
        <dbReference type="ARBA" id="ARBA00022840"/>
    </source>
</evidence>
<dbReference type="InterPro" id="IPR050482">
    <property type="entry name" value="Sensor_HK_TwoCompSys"/>
</dbReference>
<accession>A0ABQ5TKF8</accession>
<keyword evidence="11 13" id="KW-0902">Two-component regulatory system</keyword>
<feature type="coiled-coil region" evidence="14">
    <location>
        <begin position="112"/>
        <end position="139"/>
    </location>
</feature>
<dbReference type="EMBL" id="BSKO01000001">
    <property type="protein sequence ID" value="GLO65605.1"/>
    <property type="molecule type" value="Genomic_DNA"/>
</dbReference>
<dbReference type="PROSITE" id="PS50109">
    <property type="entry name" value="HIS_KIN"/>
    <property type="match status" value="1"/>
</dbReference>
<dbReference type="InterPro" id="IPR017202">
    <property type="entry name" value="LiaS/VraS"/>
</dbReference>
<dbReference type="InterPro" id="IPR011712">
    <property type="entry name" value="Sig_transdc_His_kin_sub3_dim/P"/>
</dbReference>
<protein>
    <recommendedName>
        <fullName evidence="13">Sensor histidine kinase</fullName>
        <ecNumber evidence="13">2.7.13.3</ecNumber>
    </recommendedName>
</protein>
<feature type="domain" description="HAMP" evidence="17">
    <location>
        <begin position="73"/>
        <end position="127"/>
    </location>
</feature>
<evidence type="ECO:0000256" key="5">
    <source>
        <dbReference type="ARBA" id="ARBA00022679"/>
    </source>
</evidence>
<evidence type="ECO:0000256" key="12">
    <source>
        <dbReference type="ARBA" id="ARBA00023136"/>
    </source>
</evidence>
<keyword evidence="8 13" id="KW-0418">Kinase</keyword>
<dbReference type="Gene3D" id="3.30.565.10">
    <property type="entry name" value="Histidine kinase-like ATPase, C-terminal domain"/>
    <property type="match status" value="1"/>
</dbReference>
<keyword evidence="9 13" id="KW-0067">ATP-binding</keyword>
<evidence type="ECO:0000256" key="6">
    <source>
        <dbReference type="ARBA" id="ARBA00022692"/>
    </source>
</evidence>
<dbReference type="SMART" id="SM00387">
    <property type="entry name" value="HATPase_c"/>
    <property type="match status" value="1"/>
</dbReference>
<comment type="catalytic activity">
    <reaction evidence="1 13">
        <text>ATP + protein L-histidine = ADP + protein N-phospho-L-histidine.</text>
        <dbReference type="EC" id="2.7.13.3"/>
    </reaction>
</comment>
<dbReference type="InterPro" id="IPR005467">
    <property type="entry name" value="His_kinase_dom"/>
</dbReference>
<dbReference type="PIRSF" id="PIRSF037431">
    <property type="entry name" value="STHK_LiaS"/>
    <property type="match status" value="1"/>
</dbReference>
<keyword evidence="3 13" id="KW-1003">Cell membrane</keyword>